<organism evidence="3 4">
    <name type="scientific">Armillaria ostoyae</name>
    <name type="common">Armillaria root rot fungus</name>
    <dbReference type="NCBI Taxonomy" id="47428"/>
    <lineage>
        <taxon>Eukaryota</taxon>
        <taxon>Fungi</taxon>
        <taxon>Dikarya</taxon>
        <taxon>Basidiomycota</taxon>
        <taxon>Agaricomycotina</taxon>
        <taxon>Agaricomycetes</taxon>
        <taxon>Agaricomycetidae</taxon>
        <taxon>Agaricales</taxon>
        <taxon>Marasmiineae</taxon>
        <taxon>Physalacriaceae</taxon>
        <taxon>Armillaria</taxon>
    </lineage>
</organism>
<feature type="transmembrane region" description="Helical" evidence="2">
    <location>
        <begin position="206"/>
        <end position="223"/>
    </location>
</feature>
<evidence type="ECO:0000313" key="3">
    <source>
        <dbReference type="EMBL" id="SJL02809.1"/>
    </source>
</evidence>
<dbReference type="AlphaFoldDB" id="A0A284R275"/>
<evidence type="ECO:0000256" key="1">
    <source>
        <dbReference type="SAM" id="MobiDB-lite"/>
    </source>
</evidence>
<keyword evidence="2" id="KW-0472">Membrane</keyword>
<sequence>MRISLGRDVMQKHDSREAMTGGKAGSFTAMLNTCDSLVLLTRFLLHSRNAQTPEALNFGSAGDTYVLHSVPRIILLYLTSDGMYSCRCDSADRSDHAATRSSIHTHPAPSLGRYWLLPTLSPMASQGVAAMYHPDFNTPGADALLSLLVGTPFYFPSSVLRRSTAFFTLSSFTFVPNNIPIPLHEHDAVLTWVTSGVLATSVRNKGLMPFMTVICLFLIAYMYQSSIYHILNVDTSVISVQYTACRAGTSLLQVLQNKYHL</sequence>
<reference evidence="4" key="1">
    <citation type="journal article" date="2017" name="Nat. Ecol. Evol.">
        <title>Genome expansion and lineage-specific genetic innovations in the forest pathogenic fungi Armillaria.</title>
        <authorList>
            <person name="Sipos G."/>
            <person name="Prasanna A.N."/>
            <person name="Walter M.C."/>
            <person name="O'Connor E."/>
            <person name="Balint B."/>
            <person name="Krizsan K."/>
            <person name="Kiss B."/>
            <person name="Hess J."/>
            <person name="Varga T."/>
            <person name="Slot J."/>
            <person name="Riley R."/>
            <person name="Boka B."/>
            <person name="Rigling D."/>
            <person name="Barry K."/>
            <person name="Lee J."/>
            <person name="Mihaltcheva S."/>
            <person name="LaButti K."/>
            <person name="Lipzen A."/>
            <person name="Waldron R."/>
            <person name="Moloney N.M."/>
            <person name="Sperisen C."/>
            <person name="Kredics L."/>
            <person name="Vagvoelgyi C."/>
            <person name="Patrignani A."/>
            <person name="Fitzpatrick D."/>
            <person name="Nagy I."/>
            <person name="Doyle S."/>
            <person name="Anderson J.B."/>
            <person name="Grigoriev I.V."/>
            <person name="Gueldener U."/>
            <person name="Muensterkoetter M."/>
            <person name="Nagy L.G."/>
        </authorList>
    </citation>
    <scope>NUCLEOTIDE SEQUENCE [LARGE SCALE GENOMIC DNA]</scope>
    <source>
        <strain evidence="4">C18/9</strain>
    </source>
</reference>
<dbReference type="OrthoDB" id="10567898at2759"/>
<feature type="region of interest" description="Disordered" evidence="1">
    <location>
        <begin position="1"/>
        <end position="20"/>
    </location>
</feature>
<protein>
    <submittedName>
        <fullName evidence="3">Uncharacterized protein</fullName>
    </submittedName>
</protein>
<keyword evidence="2" id="KW-1133">Transmembrane helix</keyword>
<name>A0A284R275_ARMOS</name>
<proteinExistence type="predicted"/>
<evidence type="ECO:0000256" key="2">
    <source>
        <dbReference type="SAM" id="Phobius"/>
    </source>
</evidence>
<gene>
    <name evidence="3" type="ORF">ARMOST_06146</name>
</gene>
<keyword evidence="4" id="KW-1185">Reference proteome</keyword>
<dbReference type="Proteomes" id="UP000219338">
    <property type="component" value="Unassembled WGS sequence"/>
</dbReference>
<keyword evidence="2" id="KW-0812">Transmembrane</keyword>
<dbReference type="EMBL" id="FUEG01000004">
    <property type="protein sequence ID" value="SJL02809.1"/>
    <property type="molecule type" value="Genomic_DNA"/>
</dbReference>
<accession>A0A284R275</accession>
<evidence type="ECO:0000313" key="4">
    <source>
        <dbReference type="Proteomes" id="UP000219338"/>
    </source>
</evidence>